<gene>
    <name evidence="2" type="ORF">ACFQY8_00400</name>
</gene>
<comment type="caution">
    <text evidence="2">The sequence shown here is derived from an EMBL/GenBank/DDBJ whole genome shotgun (WGS) entry which is preliminary data.</text>
</comment>
<organism evidence="2 3">
    <name type="scientific">Alloscardovia venturai</name>
    <dbReference type="NCBI Taxonomy" id="1769421"/>
    <lineage>
        <taxon>Bacteria</taxon>
        <taxon>Bacillati</taxon>
        <taxon>Actinomycetota</taxon>
        <taxon>Actinomycetes</taxon>
        <taxon>Bifidobacteriales</taxon>
        <taxon>Bifidobacteriaceae</taxon>
        <taxon>Alloscardovia</taxon>
    </lineage>
</organism>
<sequence>MTNKIMYAHKEQAQEAARRSYIDRGVQLWVYVCDSCHTWHLTSRAPMKESLHGLRRSSPQGRNSWGGKPILSRKKGFKPRNH</sequence>
<feature type="region of interest" description="Disordered" evidence="1">
    <location>
        <begin position="47"/>
        <end position="82"/>
    </location>
</feature>
<evidence type="ECO:0000313" key="2">
    <source>
        <dbReference type="EMBL" id="MFD0704218.1"/>
    </source>
</evidence>
<evidence type="ECO:0000256" key="1">
    <source>
        <dbReference type="SAM" id="MobiDB-lite"/>
    </source>
</evidence>
<proteinExistence type="predicted"/>
<reference evidence="3" key="1">
    <citation type="journal article" date="2019" name="Int. J. Syst. Evol. Microbiol.">
        <title>The Global Catalogue of Microorganisms (GCM) 10K type strain sequencing project: providing services to taxonomists for standard genome sequencing and annotation.</title>
        <authorList>
            <consortium name="The Broad Institute Genomics Platform"/>
            <consortium name="The Broad Institute Genome Sequencing Center for Infectious Disease"/>
            <person name="Wu L."/>
            <person name="Ma J."/>
        </authorList>
    </citation>
    <scope>NUCLEOTIDE SEQUENCE [LARGE SCALE GENOMIC DNA]</scope>
    <source>
        <strain evidence="3">CCM 8604</strain>
    </source>
</reference>
<evidence type="ECO:0000313" key="3">
    <source>
        <dbReference type="Proteomes" id="UP001597036"/>
    </source>
</evidence>
<protein>
    <submittedName>
        <fullName evidence="2">Uncharacterized protein</fullName>
    </submittedName>
</protein>
<feature type="compositionally biased region" description="Basic residues" evidence="1">
    <location>
        <begin position="71"/>
        <end position="82"/>
    </location>
</feature>
<name>A0ABW2Y5E9_9BIFI</name>
<dbReference type="RefSeq" id="WP_377937544.1">
    <property type="nucleotide sequence ID" value="NZ_JBHTHQ010000005.1"/>
</dbReference>
<dbReference type="EMBL" id="JBHTHQ010000005">
    <property type="protein sequence ID" value="MFD0704218.1"/>
    <property type="molecule type" value="Genomic_DNA"/>
</dbReference>
<dbReference type="Proteomes" id="UP001597036">
    <property type="component" value="Unassembled WGS sequence"/>
</dbReference>
<keyword evidence="3" id="KW-1185">Reference proteome</keyword>
<accession>A0ABW2Y5E9</accession>